<evidence type="ECO:0000313" key="1">
    <source>
        <dbReference type="EMBL" id="KAK9709030.1"/>
    </source>
</evidence>
<dbReference type="EMBL" id="JASPKY010000318">
    <property type="protein sequence ID" value="KAK9709030.1"/>
    <property type="molecule type" value="Genomic_DNA"/>
</dbReference>
<accession>A0AAW1JWV7</accession>
<dbReference type="Proteomes" id="UP001458880">
    <property type="component" value="Unassembled WGS sequence"/>
</dbReference>
<name>A0AAW1JWV7_POPJA</name>
<gene>
    <name evidence="1" type="ORF">QE152_g26888</name>
</gene>
<organism evidence="1 2">
    <name type="scientific">Popillia japonica</name>
    <name type="common">Japanese beetle</name>
    <dbReference type="NCBI Taxonomy" id="7064"/>
    <lineage>
        <taxon>Eukaryota</taxon>
        <taxon>Metazoa</taxon>
        <taxon>Ecdysozoa</taxon>
        <taxon>Arthropoda</taxon>
        <taxon>Hexapoda</taxon>
        <taxon>Insecta</taxon>
        <taxon>Pterygota</taxon>
        <taxon>Neoptera</taxon>
        <taxon>Endopterygota</taxon>
        <taxon>Coleoptera</taxon>
        <taxon>Polyphaga</taxon>
        <taxon>Scarabaeiformia</taxon>
        <taxon>Scarabaeidae</taxon>
        <taxon>Rutelinae</taxon>
        <taxon>Popillia</taxon>
    </lineage>
</organism>
<dbReference type="AlphaFoldDB" id="A0AAW1JWV7"/>
<sequence>MPQLRAISKVIHLSIEEIAAIFTQDKMDTMHFDFNLERDTIEKDGQYKNRQIFSLPVRMENWNEDLFLKEEKNKLTNMKRIRCELLVEKTRTKTSSSKRRRINLQT</sequence>
<proteinExistence type="predicted"/>
<evidence type="ECO:0000313" key="2">
    <source>
        <dbReference type="Proteomes" id="UP001458880"/>
    </source>
</evidence>
<protein>
    <submittedName>
        <fullName evidence="1">Uncharacterized protein</fullName>
    </submittedName>
</protein>
<reference evidence="1 2" key="1">
    <citation type="journal article" date="2024" name="BMC Genomics">
        <title>De novo assembly and annotation of Popillia japonica's genome with initial clues to its potential as an invasive pest.</title>
        <authorList>
            <person name="Cucini C."/>
            <person name="Boschi S."/>
            <person name="Funari R."/>
            <person name="Cardaioli E."/>
            <person name="Iannotti N."/>
            <person name="Marturano G."/>
            <person name="Paoli F."/>
            <person name="Bruttini M."/>
            <person name="Carapelli A."/>
            <person name="Frati F."/>
            <person name="Nardi F."/>
        </authorList>
    </citation>
    <scope>NUCLEOTIDE SEQUENCE [LARGE SCALE GENOMIC DNA]</scope>
    <source>
        <strain evidence="1">DMR45628</strain>
    </source>
</reference>
<keyword evidence="2" id="KW-1185">Reference proteome</keyword>
<comment type="caution">
    <text evidence="1">The sequence shown here is derived from an EMBL/GenBank/DDBJ whole genome shotgun (WGS) entry which is preliminary data.</text>
</comment>